<reference evidence="2 3" key="1">
    <citation type="submission" date="2023-10" db="EMBL/GenBank/DDBJ databases">
        <title>Rubellicoccus peritrichatus gen. nov., sp. nov., isolated from an algae of coral reef tank.</title>
        <authorList>
            <person name="Luo J."/>
        </authorList>
    </citation>
    <scope>NUCLEOTIDE SEQUENCE [LARGE SCALE GENOMIC DNA]</scope>
    <source>
        <strain evidence="2 3">CR14</strain>
    </source>
</reference>
<feature type="transmembrane region" description="Helical" evidence="1">
    <location>
        <begin position="161"/>
        <end position="178"/>
    </location>
</feature>
<keyword evidence="1" id="KW-0472">Membrane</keyword>
<keyword evidence="1" id="KW-1133">Transmembrane helix</keyword>
<proteinExistence type="predicted"/>
<evidence type="ECO:0000313" key="3">
    <source>
        <dbReference type="Proteomes" id="UP001304300"/>
    </source>
</evidence>
<keyword evidence="3" id="KW-1185">Reference proteome</keyword>
<feature type="transmembrane region" description="Helical" evidence="1">
    <location>
        <begin position="185"/>
        <end position="203"/>
    </location>
</feature>
<evidence type="ECO:0008006" key="4">
    <source>
        <dbReference type="Google" id="ProtNLM"/>
    </source>
</evidence>
<keyword evidence="1" id="KW-0812">Transmembrane</keyword>
<feature type="transmembrane region" description="Helical" evidence="1">
    <location>
        <begin position="116"/>
        <end position="141"/>
    </location>
</feature>
<dbReference type="EMBL" id="CP136920">
    <property type="protein sequence ID" value="WOO43538.1"/>
    <property type="molecule type" value="Genomic_DNA"/>
</dbReference>
<evidence type="ECO:0000256" key="1">
    <source>
        <dbReference type="SAM" id="Phobius"/>
    </source>
</evidence>
<accession>A0AAQ3QTB7</accession>
<dbReference type="KEGG" id="puo:RZN69_10605"/>
<gene>
    <name evidence="2" type="ORF">RZN69_10605</name>
</gene>
<dbReference type="Proteomes" id="UP001304300">
    <property type="component" value="Chromosome"/>
</dbReference>
<sequence length="253" mass="27911">MSEYYIRQPEENEARGPYTIPKITDLIESGKADRETLYYDEDREDWIPIVESQSLSDILFPEKKHLNLRAKEVADTINADESEARTVTVDEMLAASEGRTEDTKHLKTKGTNMERAAAISLPALGVMMILSAISNIYPGWAIIQLITEEKDYLLLLQHPKLILGCLDAFLALCCFLAVTDAFPVIRFRAMVGLGYFAYIAWSWGDTNQLIAVAVGSIAAFICTITLNLYVMIVCAAAGILGMGALAVFSIMGS</sequence>
<dbReference type="AlphaFoldDB" id="A0AAQ3QTB7"/>
<dbReference type="RefSeq" id="WP_317836097.1">
    <property type="nucleotide sequence ID" value="NZ_CP136920.1"/>
</dbReference>
<feature type="transmembrane region" description="Helical" evidence="1">
    <location>
        <begin position="209"/>
        <end position="226"/>
    </location>
</feature>
<name>A0AAQ3QTB7_9BACT</name>
<feature type="transmembrane region" description="Helical" evidence="1">
    <location>
        <begin position="233"/>
        <end position="251"/>
    </location>
</feature>
<organism evidence="2 3">
    <name type="scientific">Rubellicoccus peritrichatus</name>
    <dbReference type="NCBI Taxonomy" id="3080537"/>
    <lineage>
        <taxon>Bacteria</taxon>
        <taxon>Pseudomonadati</taxon>
        <taxon>Verrucomicrobiota</taxon>
        <taxon>Opitutia</taxon>
        <taxon>Puniceicoccales</taxon>
        <taxon>Cerasicoccaceae</taxon>
        <taxon>Rubellicoccus</taxon>
    </lineage>
</organism>
<protein>
    <recommendedName>
        <fullName evidence="4">GYF domain-containing protein</fullName>
    </recommendedName>
</protein>
<evidence type="ECO:0000313" key="2">
    <source>
        <dbReference type="EMBL" id="WOO43538.1"/>
    </source>
</evidence>